<dbReference type="EMBL" id="NOUV01000019">
    <property type="protein sequence ID" value="PDX85963.1"/>
    <property type="molecule type" value="Genomic_DNA"/>
</dbReference>
<proteinExistence type="predicted"/>
<dbReference type="AlphaFoldDB" id="A0A2A7B3I8"/>
<dbReference type="Pfam" id="PF09515">
    <property type="entry name" value="Thia_YuaJ"/>
    <property type="match status" value="1"/>
</dbReference>
<dbReference type="Proteomes" id="UP000220904">
    <property type="component" value="Unassembled WGS sequence"/>
</dbReference>
<dbReference type="OrthoDB" id="9795813at2"/>
<feature type="transmembrane region" description="Helical" evidence="1">
    <location>
        <begin position="160"/>
        <end position="179"/>
    </location>
</feature>
<reference evidence="2 3" key="1">
    <citation type="journal article" date="2017" name="Front. Microbiol.">
        <title>New Insights into the Diversity of the Genus Faecalibacterium.</title>
        <authorList>
            <person name="Benevides L."/>
            <person name="Burman S."/>
            <person name="Martin R."/>
            <person name="Robert V."/>
            <person name="Thomas M."/>
            <person name="Miquel S."/>
            <person name="Chain F."/>
            <person name="Sokol H."/>
            <person name="Bermudez-Humaran L.G."/>
            <person name="Morrison M."/>
            <person name="Langella P."/>
            <person name="Azevedo V.A."/>
            <person name="Chatel J.M."/>
            <person name="Soares S."/>
        </authorList>
    </citation>
    <scope>NUCLEOTIDE SEQUENCE [LARGE SCALE GENOMIC DNA]</scope>
    <source>
        <strain evidence="2 3">AHMP21</strain>
    </source>
</reference>
<dbReference type="RefSeq" id="WP_097793405.1">
    <property type="nucleotide sequence ID" value="NZ_CABJDF010000013.1"/>
</dbReference>
<comment type="caution">
    <text evidence="2">The sequence shown here is derived from an EMBL/GenBank/DDBJ whole genome shotgun (WGS) entry which is preliminary data.</text>
</comment>
<feature type="transmembrane region" description="Helical" evidence="1">
    <location>
        <begin position="82"/>
        <end position="103"/>
    </location>
</feature>
<keyword evidence="1" id="KW-0472">Membrane</keyword>
<evidence type="ECO:0000313" key="2">
    <source>
        <dbReference type="EMBL" id="PDX85963.1"/>
    </source>
</evidence>
<gene>
    <name evidence="2" type="primary">thiT</name>
    <name evidence="2" type="ORF">CHR60_13180</name>
</gene>
<protein>
    <submittedName>
        <fullName evidence="2">Energy-coupled thiamine transporter ThiT</fullName>
    </submittedName>
</protein>
<dbReference type="InterPro" id="IPR012651">
    <property type="entry name" value="Thia_Transptr_ThiT"/>
</dbReference>
<feature type="transmembrane region" description="Helical" evidence="1">
    <location>
        <begin position="115"/>
        <end position="140"/>
    </location>
</feature>
<feature type="transmembrane region" description="Helical" evidence="1">
    <location>
        <begin position="58"/>
        <end position="76"/>
    </location>
</feature>
<dbReference type="NCBIfam" id="TIGR02357">
    <property type="entry name" value="ECF_ThiT_YuaJ"/>
    <property type="match status" value="1"/>
</dbReference>
<dbReference type="Gene3D" id="1.10.1760.20">
    <property type="match status" value="1"/>
</dbReference>
<evidence type="ECO:0000313" key="3">
    <source>
        <dbReference type="Proteomes" id="UP000220904"/>
    </source>
</evidence>
<keyword evidence="1" id="KW-0812">Transmembrane</keyword>
<accession>A0A2A7B3I8</accession>
<sequence>MSNSYSKTRILVECALMIAIGTVLSNIKIFTMPNGGSVTLLSMLPFVLVSFRHGVKWGLFTGLVNGCLQMLLGFWAPPTPTFLYFLGEVLLDYLIAFMALGTAELFARPFKNRMVGVAFGTFMAGVLRFLCSFLSGVLVWGNLNEGLSAWTYSLVYNASYMLPETLLTVVAAVLLIKVAPQIFDRQYTKA</sequence>
<dbReference type="GO" id="GO:0015234">
    <property type="term" value="F:thiamine transmembrane transporter activity"/>
    <property type="evidence" value="ECO:0007669"/>
    <property type="project" value="InterPro"/>
</dbReference>
<evidence type="ECO:0000256" key="1">
    <source>
        <dbReference type="SAM" id="Phobius"/>
    </source>
</evidence>
<organism evidence="2 3">
    <name type="scientific">Faecalibacterium prausnitzii</name>
    <dbReference type="NCBI Taxonomy" id="853"/>
    <lineage>
        <taxon>Bacteria</taxon>
        <taxon>Bacillati</taxon>
        <taxon>Bacillota</taxon>
        <taxon>Clostridia</taxon>
        <taxon>Eubacteriales</taxon>
        <taxon>Oscillospiraceae</taxon>
        <taxon>Faecalibacterium</taxon>
    </lineage>
</organism>
<feature type="transmembrane region" description="Helical" evidence="1">
    <location>
        <begin position="35"/>
        <end position="51"/>
    </location>
</feature>
<dbReference type="GO" id="GO:0005886">
    <property type="term" value="C:plasma membrane"/>
    <property type="evidence" value="ECO:0007669"/>
    <property type="project" value="InterPro"/>
</dbReference>
<name>A0A2A7B3I8_9FIRM</name>
<keyword evidence="1" id="KW-1133">Transmembrane helix</keyword>